<dbReference type="Proteomes" id="UP001066276">
    <property type="component" value="Chromosome 4_2"/>
</dbReference>
<keyword evidence="3" id="KW-1185">Reference proteome</keyword>
<dbReference type="AlphaFoldDB" id="A0AAV7SLY7"/>
<sequence>MHGPSRSGAAAIIRPVSPNAVKETGKPIEGKGEQLLSGCSASRALRTDCVRSPGWAGPTGLSDTTTRQPSCSA</sequence>
<organism evidence="2 3">
    <name type="scientific">Pleurodeles waltl</name>
    <name type="common">Iberian ribbed newt</name>
    <dbReference type="NCBI Taxonomy" id="8319"/>
    <lineage>
        <taxon>Eukaryota</taxon>
        <taxon>Metazoa</taxon>
        <taxon>Chordata</taxon>
        <taxon>Craniata</taxon>
        <taxon>Vertebrata</taxon>
        <taxon>Euteleostomi</taxon>
        <taxon>Amphibia</taxon>
        <taxon>Batrachia</taxon>
        <taxon>Caudata</taxon>
        <taxon>Salamandroidea</taxon>
        <taxon>Salamandridae</taxon>
        <taxon>Pleurodelinae</taxon>
        <taxon>Pleurodeles</taxon>
    </lineage>
</organism>
<reference evidence="2" key="1">
    <citation type="journal article" date="2022" name="bioRxiv">
        <title>Sequencing and chromosome-scale assembly of the giantPleurodeles waltlgenome.</title>
        <authorList>
            <person name="Brown T."/>
            <person name="Elewa A."/>
            <person name="Iarovenko S."/>
            <person name="Subramanian E."/>
            <person name="Araus A.J."/>
            <person name="Petzold A."/>
            <person name="Susuki M."/>
            <person name="Suzuki K.-i.T."/>
            <person name="Hayashi T."/>
            <person name="Toyoda A."/>
            <person name="Oliveira C."/>
            <person name="Osipova E."/>
            <person name="Leigh N.D."/>
            <person name="Simon A."/>
            <person name="Yun M.H."/>
        </authorList>
    </citation>
    <scope>NUCLEOTIDE SEQUENCE</scope>
    <source>
        <strain evidence="2">20211129_DDA</strain>
        <tissue evidence="2">Liver</tissue>
    </source>
</reference>
<gene>
    <name evidence="2" type="ORF">NDU88_005520</name>
</gene>
<accession>A0AAV7SLY7</accession>
<evidence type="ECO:0000256" key="1">
    <source>
        <dbReference type="SAM" id="MobiDB-lite"/>
    </source>
</evidence>
<protein>
    <submittedName>
        <fullName evidence="2">Uncharacterized protein</fullName>
    </submittedName>
</protein>
<dbReference type="EMBL" id="JANPWB010000008">
    <property type="protein sequence ID" value="KAJ1165091.1"/>
    <property type="molecule type" value="Genomic_DNA"/>
</dbReference>
<evidence type="ECO:0000313" key="2">
    <source>
        <dbReference type="EMBL" id="KAJ1165091.1"/>
    </source>
</evidence>
<comment type="caution">
    <text evidence="2">The sequence shown here is derived from an EMBL/GenBank/DDBJ whole genome shotgun (WGS) entry which is preliminary data.</text>
</comment>
<name>A0AAV7SLY7_PLEWA</name>
<feature type="region of interest" description="Disordered" evidence="1">
    <location>
        <begin position="53"/>
        <end position="73"/>
    </location>
</feature>
<feature type="compositionally biased region" description="Polar residues" evidence="1">
    <location>
        <begin position="61"/>
        <end position="73"/>
    </location>
</feature>
<evidence type="ECO:0000313" key="3">
    <source>
        <dbReference type="Proteomes" id="UP001066276"/>
    </source>
</evidence>
<proteinExistence type="predicted"/>